<feature type="region of interest" description="Disordered" evidence="1">
    <location>
        <begin position="381"/>
        <end position="412"/>
    </location>
</feature>
<protein>
    <submittedName>
        <fullName evidence="2">Uncharacterized protein</fullName>
    </submittedName>
</protein>
<gene>
    <name evidence="2" type="ORF">BTUL_0057g00070</name>
</gene>
<feature type="region of interest" description="Disordered" evidence="1">
    <location>
        <begin position="148"/>
        <end position="184"/>
    </location>
</feature>
<proteinExistence type="predicted"/>
<accession>A0A4Z1EY58</accession>
<keyword evidence="3" id="KW-1185">Reference proteome</keyword>
<feature type="compositionally biased region" description="Polar residues" evidence="1">
    <location>
        <begin position="389"/>
        <end position="407"/>
    </location>
</feature>
<evidence type="ECO:0000313" key="3">
    <source>
        <dbReference type="Proteomes" id="UP000297777"/>
    </source>
</evidence>
<feature type="compositionally biased region" description="Basic residues" evidence="1">
    <location>
        <begin position="175"/>
        <end position="184"/>
    </location>
</feature>
<comment type="caution">
    <text evidence="2">The sequence shown here is derived from an EMBL/GenBank/DDBJ whole genome shotgun (WGS) entry which is preliminary data.</text>
</comment>
<dbReference type="Proteomes" id="UP000297777">
    <property type="component" value="Unassembled WGS sequence"/>
</dbReference>
<reference evidence="2 3" key="1">
    <citation type="submission" date="2017-12" db="EMBL/GenBank/DDBJ databases">
        <title>Comparative genomics of Botrytis spp.</title>
        <authorList>
            <person name="Valero-Jimenez C.A."/>
            <person name="Tapia P."/>
            <person name="Veloso J."/>
            <person name="Silva-Moreno E."/>
            <person name="Staats M."/>
            <person name="Valdes J.H."/>
            <person name="Van Kan J.A.L."/>
        </authorList>
    </citation>
    <scope>NUCLEOTIDE SEQUENCE [LARGE SCALE GENOMIC DNA]</scope>
    <source>
        <strain evidence="2 3">Bt9001</strain>
    </source>
</reference>
<name>A0A4Z1EY58_9HELO</name>
<evidence type="ECO:0000256" key="1">
    <source>
        <dbReference type="SAM" id="MobiDB-lite"/>
    </source>
</evidence>
<evidence type="ECO:0000313" key="2">
    <source>
        <dbReference type="EMBL" id="TGO14141.1"/>
    </source>
</evidence>
<feature type="region of interest" description="Disordered" evidence="1">
    <location>
        <begin position="65"/>
        <end position="104"/>
    </location>
</feature>
<dbReference type="EMBL" id="PQXH01000057">
    <property type="protein sequence ID" value="TGO14141.1"/>
    <property type="molecule type" value="Genomic_DNA"/>
</dbReference>
<feature type="compositionally biased region" description="Polar residues" evidence="1">
    <location>
        <begin position="165"/>
        <end position="174"/>
    </location>
</feature>
<dbReference type="AlphaFoldDB" id="A0A4Z1EY58"/>
<dbReference type="OrthoDB" id="5397183at2759"/>
<organism evidence="2 3">
    <name type="scientific">Botrytis tulipae</name>
    <dbReference type="NCBI Taxonomy" id="87230"/>
    <lineage>
        <taxon>Eukaryota</taxon>
        <taxon>Fungi</taxon>
        <taxon>Dikarya</taxon>
        <taxon>Ascomycota</taxon>
        <taxon>Pezizomycotina</taxon>
        <taxon>Leotiomycetes</taxon>
        <taxon>Helotiales</taxon>
        <taxon>Sclerotiniaceae</taxon>
        <taxon>Botrytis</taxon>
    </lineage>
</organism>
<sequence>MAQYRGLNEGELRGEGRGQENLTYIAPETAMRPCLSFNPINLSRSKSLNPMSPFTRTVDPLKTLRNTDVYDLPDDVPSPPIPDGKKRRTPRSKNGPTKILPNAKSHTNTTVEDCDAELFEVASPKRRKIPTKGAQPLFKVPSRVKTIPAHQDLEQPPNELGDRPSISQLATPPNTHKRSKKRALSATVTKRKKSSELFQNSTVTKPSLSCFTSKSLREQSQPINRLQGFTTTEEQMKRNSNGIANTTLQKLATFRYVPREENLLANQSITANKIEDTNVNLDKYRDGYVFEESNHTSSDYGHISSCSFFEEALWISKQSVDSNEPDTIRTNQPQSHPFSENLLASVTRQKVFQVEHLPNQSSGSPTFGEGTREDALEEITNNDVDRQQPQKIPPTIDSSVTTGSGDMTSELPKYNTHLPEGNDQLPNTGFEQEQAQNSQQLLKLMPTISAGTYDNENHFEQPVIEEGMLTITNPPLDCFDSDSFGDDIDDEDLLALVADPVILASPMRGKVAQSIPIEPCSSSISHIVPSLRTRTTQLHDPVTLSQEVTRTTSPPIVADDGDDFPMDTDLEEELLRLAGTIQVQGVVETLEPPPSLTLPCDGDDTDREVYDDTLQFSSPTPREPFSKGIALAKSTDKSSPSKPPATQEDADWSYITSTALSSVKAPVIQSSEALIQPFKSRPLEKLSAPVQSIQTNISKMWLDDSREYLPLAPFARPKFPQIVQDRCPINGLSSQTILRVCFRIGEMLKEGSRCNALGQDAIIELFARVNFSSREPGTTKQHFQFADLFHDRPPFAKGILANFKTTGLAESESRTFIESSESLMARCLGRVKKDVKNGSWLLHIINVRVTDWEEIRWTKRIVCGEREEEVKVKTTTTTAELCGGMA</sequence>